<dbReference type="AlphaFoldDB" id="A0A931BUL3"/>
<gene>
    <name evidence="4" type="ORF">I2H38_11980</name>
</gene>
<reference evidence="4" key="1">
    <citation type="submission" date="2020-11" db="EMBL/GenBank/DDBJ databases">
        <authorList>
            <person name="Kim M.K."/>
        </authorList>
    </citation>
    <scope>NUCLEOTIDE SEQUENCE</scope>
    <source>
        <strain evidence="4">BT350</strain>
    </source>
</reference>
<dbReference type="PANTHER" id="PTHR11579:SF18">
    <property type="entry name" value="PROTEIN-L-ISOASPARTATE O-METHYLTRANSFERASE"/>
    <property type="match status" value="1"/>
</dbReference>
<dbReference type="PANTHER" id="PTHR11579">
    <property type="entry name" value="PROTEIN-L-ISOASPARTATE O-METHYLTRANSFERASE"/>
    <property type="match status" value="1"/>
</dbReference>
<protein>
    <recommendedName>
        <fullName evidence="2">Protein-L-isoaspartate O-methyltransferase</fullName>
    </recommendedName>
    <alternativeName>
        <fullName evidence="3">Protein L-isoaspartyl methyltransferase</fullName>
    </alternativeName>
</protein>
<accession>A0A931BUL3</accession>
<dbReference type="GO" id="GO:0005737">
    <property type="term" value="C:cytoplasm"/>
    <property type="evidence" value="ECO:0007669"/>
    <property type="project" value="TreeGrafter"/>
</dbReference>
<sequence>MVDFTQARRMMVDSQLRTFDVNDIALLDAMGVVPRERFVLPGREELAYIDQDIPVSEGADRRFMISPMIEARLIQALEIEAGDKVLDVAGGRGYSSAVLSKLGAQVTALESDEALAAAAKANLASVNADQVIVKVGPLDQGCAENAPFNAILINGAVDVRPDHLLRQLQEGGKLVCVQGRGRAAKATLYVRSGDTFGERGLFDAAAPVLSAFQNKPSFIF</sequence>
<dbReference type="RefSeq" id="WP_196272094.1">
    <property type="nucleotide sequence ID" value="NZ_JADQDO010000005.1"/>
</dbReference>
<evidence type="ECO:0000313" key="4">
    <source>
        <dbReference type="EMBL" id="MBF9234100.1"/>
    </source>
</evidence>
<evidence type="ECO:0000256" key="3">
    <source>
        <dbReference type="ARBA" id="ARBA00030757"/>
    </source>
</evidence>
<proteinExistence type="inferred from homology"/>
<evidence type="ECO:0000256" key="2">
    <source>
        <dbReference type="ARBA" id="ARBA00013346"/>
    </source>
</evidence>
<comment type="caution">
    <text evidence="4">The sequence shown here is derived from an EMBL/GenBank/DDBJ whole genome shotgun (WGS) entry which is preliminary data.</text>
</comment>
<organism evidence="4 5">
    <name type="scientific">Microvirga alba</name>
    <dbReference type="NCBI Taxonomy" id="2791025"/>
    <lineage>
        <taxon>Bacteria</taxon>
        <taxon>Pseudomonadati</taxon>
        <taxon>Pseudomonadota</taxon>
        <taxon>Alphaproteobacteria</taxon>
        <taxon>Hyphomicrobiales</taxon>
        <taxon>Methylobacteriaceae</taxon>
        <taxon>Microvirga</taxon>
    </lineage>
</organism>
<dbReference type="InterPro" id="IPR000682">
    <property type="entry name" value="PCMT"/>
</dbReference>
<dbReference type="InterPro" id="IPR029063">
    <property type="entry name" value="SAM-dependent_MTases_sf"/>
</dbReference>
<dbReference type="Pfam" id="PF01135">
    <property type="entry name" value="PCMT"/>
    <property type="match status" value="1"/>
</dbReference>
<evidence type="ECO:0000313" key="5">
    <source>
        <dbReference type="Proteomes" id="UP000599312"/>
    </source>
</evidence>
<dbReference type="Gene3D" id="3.40.50.150">
    <property type="entry name" value="Vaccinia Virus protein VP39"/>
    <property type="match status" value="1"/>
</dbReference>
<dbReference type="EMBL" id="JADQDO010000005">
    <property type="protein sequence ID" value="MBF9234100.1"/>
    <property type="molecule type" value="Genomic_DNA"/>
</dbReference>
<dbReference type="CDD" id="cd02440">
    <property type="entry name" value="AdoMet_MTases"/>
    <property type="match status" value="1"/>
</dbReference>
<comment type="similarity">
    <text evidence="1">Belongs to the methyltransferase superfamily. L-isoaspartyl/D-aspartyl protein methyltransferase family.</text>
</comment>
<dbReference type="GO" id="GO:0004719">
    <property type="term" value="F:protein-L-isoaspartate (D-aspartate) O-methyltransferase activity"/>
    <property type="evidence" value="ECO:0007669"/>
    <property type="project" value="InterPro"/>
</dbReference>
<dbReference type="SUPFAM" id="SSF53335">
    <property type="entry name" value="S-adenosyl-L-methionine-dependent methyltransferases"/>
    <property type="match status" value="1"/>
</dbReference>
<dbReference type="Proteomes" id="UP000599312">
    <property type="component" value="Unassembled WGS sequence"/>
</dbReference>
<evidence type="ECO:0000256" key="1">
    <source>
        <dbReference type="ARBA" id="ARBA00005369"/>
    </source>
</evidence>
<name>A0A931BUL3_9HYPH</name>
<keyword evidence="5" id="KW-1185">Reference proteome</keyword>